<feature type="compositionally biased region" description="Basic residues" evidence="3">
    <location>
        <begin position="17"/>
        <end position="30"/>
    </location>
</feature>
<feature type="compositionally biased region" description="Acidic residues" evidence="3">
    <location>
        <begin position="578"/>
        <end position="590"/>
    </location>
</feature>
<feature type="compositionally biased region" description="Acidic residues" evidence="3">
    <location>
        <begin position="65"/>
        <end position="94"/>
    </location>
</feature>
<organism evidence="5 6">
    <name type="scientific">Gonium pectorale</name>
    <name type="common">Green alga</name>
    <dbReference type="NCBI Taxonomy" id="33097"/>
    <lineage>
        <taxon>Eukaryota</taxon>
        <taxon>Viridiplantae</taxon>
        <taxon>Chlorophyta</taxon>
        <taxon>core chlorophytes</taxon>
        <taxon>Chlorophyceae</taxon>
        <taxon>CS clade</taxon>
        <taxon>Chlamydomonadales</taxon>
        <taxon>Volvocaceae</taxon>
        <taxon>Gonium</taxon>
    </lineage>
</organism>
<dbReference type="Gene3D" id="1.20.920.10">
    <property type="entry name" value="Bromodomain-like"/>
    <property type="match status" value="1"/>
</dbReference>
<dbReference type="STRING" id="33097.A0A150GV40"/>
<keyword evidence="1 2" id="KW-0103">Bromodomain</keyword>
<dbReference type="PROSITE" id="PS50014">
    <property type="entry name" value="BROMODOMAIN_2"/>
    <property type="match status" value="1"/>
</dbReference>
<keyword evidence="6" id="KW-1185">Reference proteome</keyword>
<gene>
    <name evidence="5" type="ORF">GPECTOR_6g474</name>
</gene>
<evidence type="ECO:0000313" key="5">
    <source>
        <dbReference type="EMBL" id="KXZ53558.1"/>
    </source>
</evidence>
<evidence type="ECO:0000259" key="4">
    <source>
        <dbReference type="PROSITE" id="PS50014"/>
    </source>
</evidence>
<evidence type="ECO:0000256" key="3">
    <source>
        <dbReference type="SAM" id="MobiDB-lite"/>
    </source>
</evidence>
<feature type="compositionally biased region" description="Basic residues" evidence="3">
    <location>
        <begin position="541"/>
        <end position="550"/>
    </location>
</feature>
<feature type="domain" description="Bromo" evidence="4">
    <location>
        <begin position="361"/>
        <end position="440"/>
    </location>
</feature>
<sequence length="809" mass="84295">MDPREDGHRQERPERARRSRRLTGSKRRHRSGDDGGDGAAASPGSEEPSDDSDGLLEEALLAAQDDNDDDYEGEGEDEDADSGLEEEGDPDDSDEVRMGHLGKVGDARPASRPWLAHPGLLPFQPAVVAEIGYEIQRDGVYRTAANLRLRVLPTEAARAAGASAAAASVNAAAADAAAAEPAVFSVQLPPPTGQEDRLMVVPLQRFRDSLARRWRVGDRCQFFDMASRRWVPAAVSEAAQPPPPPEQAFACSSETLWDCYVVRPSEGGGEDVVVAPWELLPANSDWEAEVVRKARAVAMARADELIASAASGPGPPSSSAPSMSGGGGGAAAVPVDVLLAGGWADEQATAARLALEVVLADERMYSLFFRCPPPQAVYPCADGDRRPVPYNAIVPLPLSLAEVEARLDGHFYWSLAAVSHDIDTIVANAERFNGADSPVAMRAREMRRTFHAALRLGGGGSGGGGGLETAIVFGRDMGLRRAPRRSPAVRRRRTDLSRLWEHVAADADADVAEVAEAGGAEAGDDGEGVGAAEVMDGGRRAAQKRPRRSRASAPGRFAALYGADSDGGGSETSSPDDGAADDSSDGDEELAAAAASDSDSSGSAGSRRRRARRQGGQQQQQQGRRQAARQQQQQPQPLRRSARAPKRARYGSDSEEEEEEPEGDVSELDSDGDGGGGGWGGSGRRRAAAPERRAIGAAAAAAGAARASRRREGALGSIGPAPVLLQGPAAAAAAAGGFQPWMPMEAAGGPDGGGAGGAGTTVYDMQPWPLSLPPPLPWPSDLPPSLPLSLPPSLQLPPPQALGPPGDPG</sequence>
<dbReference type="SUPFAM" id="SSF47370">
    <property type="entry name" value="Bromodomain"/>
    <property type="match status" value="1"/>
</dbReference>
<feature type="compositionally biased region" description="Low complexity" evidence="3">
    <location>
        <begin position="695"/>
        <end position="706"/>
    </location>
</feature>
<evidence type="ECO:0000256" key="2">
    <source>
        <dbReference type="PROSITE-ProRule" id="PRU00035"/>
    </source>
</evidence>
<dbReference type="OrthoDB" id="538223at2759"/>
<feature type="region of interest" description="Disordered" evidence="3">
    <location>
        <begin position="744"/>
        <end position="809"/>
    </location>
</feature>
<dbReference type="PANTHER" id="PTHR16266">
    <property type="entry name" value="WD REPEAT DOMAIN 9"/>
    <property type="match status" value="1"/>
</dbReference>
<feature type="compositionally biased region" description="Acidic residues" evidence="3">
    <location>
        <begin position="653"/>
        <end position="672"/>
    </location>
</feature>
<feature type="compositionally biased region" description="Basic and acidic residues" evidence="3">
    <location>
        <begin position="1"/>
        <end position="16"/>
    </location>
</feature>
<evidence type="ECO:0000256" key="1">
    <source>
        <dbReference type="ARBA" id="ARBA00023117"/>
    </source>
</evidence>
<dbReference type="GO" id="GO:0007010">
    <property type="term" value="P:cytoskeleton organization"/>
    <property type="evidence" value="ECO:0007669"/>
    <property type="project" value="TreeGrafter"/>
</dbReference>
<dbReference type="GO" id="GO:0006357">
    <property type="term" value="P:regulation of transcription by RNA polymerase II"/>
    <property type="evidence" value="ECO:0007669"/>
    <property type="project" value="TreeGrafter"/>
</dbReference>
<name>A0A150GV40_GONPE</name>
<feature type="compositionally biased region" description="Low complexity" evidence="3">
    <location>
        <begin position="614"/>
        <end position="639"/>
    </location>
</feature>
<feature type="compositionally biased region" description="Basic residues" evidence="3">
    <location>
        <begin position="640"/>
        <end position="649"/>
    </location>
</feature>
<dbReference type="Pfam" id="PF00439">
    <property type="entry name" value="Bromodomain"/>
    <property type="match status" value="1"/>
</dbReference>
<feature type="region of interest" description="Disordered" evidence="3">
    <location>
        <begin position="1"/>
        <end position="106"/>
    </location>
</feature>
<feature type="region of interest" description="Disordered" evidence="3">
    <location>
        <begin position="537"/>
        <end position="719"/>
    </location>
</feature>
<dbReference type="EMBL" id="LSYV01000007">
    <property type="protein sequence ID" value="KXZ53558.1"/>
    <property type="molecule type" value="Genomic_DNA"/>
</dbReference>
<feature type="compositionally biased region" description="Acidic residues" evidence="3">
    <location>
        <begin position="47"/>
        <end position="56"/>
    </location>
</feature>
<protein>
    <recommendedName>
        <fullName evidence="4">Bromo domain-containing protein</fullName>
    </recommendedName>
</protein>
<reference evidence="6" key="1">
    <citation type="journal article" date="2016" name="Nat. Commun.">
        <title>The Gonium pectorale genome demonstrates co-option of cell cycle regulation during the evolution of multicellularity.</title>
        <authorList>
            <person name="Hanschen E.R."/>
            <person name="Marriage T.N."/>
            <person name="Ferris P.J."/>
            <person name="Hamaji T."/>
            <person name="Toyoda A."/>
            <person name="Fujiyama A."/>
            <person name="Neme R."/>
            <person name="Noguchi H."/>
            <person name="Minakuchi Y."/>
            <person name="Suzuki M."/>
            <person name="Kawai-Toyooka H."/>
            <person name="Smith D.R."/>
            <person name="Sparks H."/>
            <person name="Anderson J."/>
            <person name="Bakaric R."/>
            <person name="Luria V."/>
            <person name="Karger A."/>
            <person name="Kirschner M.W."/>
            <person name="Durand P.M."/>
            <person name="Michod R.E."/>
            <person name="Nozaki H."/>
            <person name="Olson B.J."/>
        </authorList>
    </citation>
    <scope>NUCLEOTIDE SEQUENCE [LARGE SCALE GENOMIC DNA]</scope>
    <source>
        <strain evidence="6">NIES-2863</strain>
    </source>
</reference>
<feature type="compositionally biased region" description="Basic and acidic residues" evidence="3">
    <location>
        <begin position="95"/>
        <end position="106"/>
    </location>
</feature>
<dbReference type="InterPro" id="IPR036427">
    <property type="entry name" value="Bromodomain-like_sf"/>
</dbReference>
<dbReference type="PANTHER" id="PTHR16266:SF17">
    <property type="entry name" value="BRWD3"/>
    <property type="match status" value="1"/>
</dbReference>
<feature type="compositionally biased region" description="Pro residues" evidence="3">
    <location>
        <begin position="770"/>
        <end position="809"/>
    </location>
</feature>
<feature type="compositionally biased region" description="Gly residues" evidence="3">
    <location>
        <begin position="749"/>
        <end position="759"/>
    </location>
</feature>
<comment type="caution">
    <text evidence="5">The sequence shown here is derived from an EMBL/GenBank/DDBJ whole genome shotgun (WGS) entry which is preliminary data.</text>
</comment>
<proteinExistence type="predicted"/>
<feature type="compositionally biased region" description="Gly residues" evidence="3">
    <location>
        <begin position="673"/>
        <end position="682"/>
    </location>
</feature>
<evidence type="ECO:0000313" key="6">
    <source>
        <dbReference type="Proteomes" id="UP000075714"/>
    </source>
</evidence>
<dbReference type="AlphaFoldDB" id="A0A150GV40"/>
<accession>A0A150GV40</accession>
<dbReference type="GO" id="GO:0005634">
    <property type="term" value="C:nucleus"/>
    <property type="evidence" value="ECO:0007669"/>
    <property type="project" value="TreeGrafter"/>
</dbReference>
<feature type="compositionally biased region" description="Low complexity" evidence="3">
    <location>
        <begin position="591"/>
        <end position="605"/>
    </location>
</feature>
<dbReference type="SMART" id="SM00297">
    <property type="entry name" value="BROMO"/>
    <property type="match status" value="1"/>
</dbReference>
<dbReference type="InterPro" id="IPR052060">
    <property type="entry name" value="Bromo_WD_repeat"/>
</dbReference>
<dbReference type="GO" id="GO:0008360">
    <property type="term" value="P:regulation of cell shape"/>
    <property type="evidence" value="ECO:0007669"/>
    <property type="project" value="TreeGrafter"/>
</dbReference>
<dbReference type="InterPro" id="IPR001487">
    <property type="entry name" value="Bromodomain"/>
</dbReference>
<dbReference type="Proteomes" id="UP000075714">
    <property type="component" value="Unassembled WGS sequence"/>
</dbReference>